<keyword evidence="1" id="KW-0732">Signal</keyword>
<name>A0AAW1XZA6_RUBAR</name>
<dbReference type="AlphaFoldDB" id="A0AAW1XZA6"/>
<keyword evidence="3" id="KW-1185">Reference proteome</keyword>
<dbReference type="EMBL" id="JBEDUW010000002">
    <property type="protein sequence ID" value="KAK9941944.1"/>
    <property type="molecule type" value="Genomic_DNA"/>
</dbReference>
<accession>A0AAW1XZA6</accession>
<protein>
    <submittedName>
        <fullName evidence="2">Uncharacterized protein</fullName>
    </submittedName>
</protein>
<comment type="caution">
    <text evidence="2">The sequence shown here is derived from an EMBL/GenBank/DDBJ whole genome shotgun (WGS) entry which is preliminary data.</text>
</comment>
<organism evidence="2 3">
    <name type="scientific">Rubus argutus</name>
    <name type="common">Southern blackberry</name>
    <dbReference type="NCBI Taxonomy" id="59490"/>
    <lineage>
        <taxon>Eukaryota</taxon>
        <taxon>Viridiplantae</taxon>
        <taxon>Streptophyta</taxon>
        <taxon>Embryophyta</taxon>
        <taxon>Tracheophyta</taxon>
        <taxon>Spermatophyta</taxon>
        <taxon>Magnoliopsida</taxon>
        <taxon>eudicotyledons</taxon>
        <taxon>Gunneridae</taxon>
        <taxon>Pentapetalae</taxon>
        <taxon>rosids</taxon>
        <taxon>fabids</taxon>
        <taxon>Rosales</taxon>
        <taxon>Rosaceae</taxon>
        <taxon>Rosoideae</taxon>
        <taxon>Rosoideae incertae sedis</taxon>
        <taxon>Rubus</taxon>
    </lineage>
</organism>
<evidence type="ECO:0000313" key="2">
    <source>
        <dbReference type="EMBL" id="KAK9941944.1"/>
    </source>
</evidence>
<reference evidence="2 3" key="1">
    <citation type="journal article" date="2023" name="G3 (Bethesda)">
        <title>A chromosome-length genome assembly and annotation of blackberry (Rubus argutus, cv. 'Hillquist').</title>
        <authorList>
            <person name="Bruna T."/>
            <person name="Aryal R."/>
            <person name="Dudchenko O."/>
            <person name="Sargent D.J."/>
            <person name="Mead D."/>
            <person name="Buti M."/>
            <person name="Cavallini A."/>
            <person name="Hytonen T."/>
            <person name="Andres J."/>
            <person name="Pham M."/>
            <person name="Weisz D."/>
            <person name="Mascagni F."/>
            <person name="Usai G."/>
            <person name="Natali L."/>
            <person name="Bassil N."/>
            <person name="Fernandez G.E."/>
            <person name="Lomsadze A."/>
            <person name="Armour M."/>
            <person name="Olukolu B."/>
            <person name="Poorten T."/>
            <person name="Britton C."/>
            <person name="Davik J."/>
            <person name="Ashrafi H."/>
            <person name="Aiden E.L."/>
            <person name="Borodovsky M."/>
            <person name="Worthington M."/>
        </authorList>
    </citation>
    <scope>NUCLEOTIDE SEQUENCE [LARGE SCALE GENOMIC DNA]</scope>
    <source>
        <strain evidence="2">PI 553951</strain>
    </source>
</reference>
<proteinExistence type="predicted"/>
<dbReference type="Proteomes" id="UP001457282">
    <property type="component" value="Unassembled WGS sequence"/>
</dbReference>
<feature type="signal peptide" evidence="1">
    <location>
        <begin position="1"/>
        <end position="17"/>
    </location>
</feature>
<evidence type="ECO:0000256" key="1">
    <source>
        <dbReference type="SAM" id="SignalP"/>
    </source>
</evidence>
<gene>
    <name evidence="2" type="ORF">M0R45_007635</name>
</gene>
<evidence type="ECO:0000313" key="3">
    <source>
        <dbReference type="Proteomes" id="UP001457282"/>
    </source>
</evidence>
<sequence>MHLQYLHLSSLIPLLLSDLLGPTTPLRPPLAHLHYRSQPPCNPQSTRSSQSLVSTMFGIPSSCPASQLTHSAALPTPTSPSDALIAAGVSIHHKDPSPLPCNSP</sequence>
<feature type="chain" id="PRO_5043946142" evidence="1">
    <location>
        <begin position="18"/>
        <end position="104"/>
    </location>
</feature>